<feature type="transmembrane region" description="Helical" evidence="15">
    <location>
        <begin position="1366"/>
        <end position="1387"/>
    </location>
</feature>
<evidence type="ECO:0000313" key="17">
    <source>
        <dbReference type="EMBL" id="PTX59655.1"/>
    </source>
</evidence>
<feature type="region of interest" description="Disordered" evidence="14">
    <location>
        <begin position="92"/>
        <end position="124"/>
    </location>
</feature>
<feature type="transmembrane region" description="Helical" evidence="15">
    <location>
        <begin position="964"/>
        <end position="981"/>
    </location>
</feature>
<evidence type="ECO:0000256" key="7">
    <source>
        <dbReference type="ARBA" id="ARBA00022741"/>
    </source>
</evidence>
<evidence type="ECO:0000256" key="3">
    <source>
        <dbReference type="ARBA" id="ARBA00022448"/>
    </source>
</evidence>
<feature type="transmembrane region" description="Helical" evidence="15">
    <location>
        <begin position="924"/>
        <end position="944"/>
    </location>
</feature>
<gene>
    <name evidence="17" type="ORF">C8P63_11190</name>
</gene>
<keyword evidence="3" id="KW-0813">Transport</keyword>
<keyword evidence="10" id="KW-1278">Translocase</keyword>
<comment type="subcellular location">
    <subcellularLocation>
        <location evidence="1">Cell membrane</location>
        <topology evidence="1">Multi-pass membrane protein</topology>
    </subcellularLocation>
</comment>
<dbReference type="InterPro" id="IPR018303">
    <property type="entry name" value="ATPase_P-typ_P_site"/>
</dbReference>
<evidence type="ECO:0000256" key="8">
    <source>
        <dbReference type="ARBA" id="ARBA00022840"/>
    </source>
</evidence>
<dbReference type="Gene3D" id="2.70.150.10">
    <property type="entry name" value="Calcium-transporting ATPase, cytoplasmic transduction domain A"/>
    <property type="match status" value="1"/>
</dbReference>
<dbReference type="SMART" id="SM00831">
    <property type="entry name" value="Cation_ATPase_N"/>
    <property type="match status" value="1"/>
</dbReference>
<dbReference type="SUPFAM" id="SSF81653">
    <property type="entry name" value="Calcium ATPase, transduction domain A"/>
    <property type="match status" value="1"/>
</dbReference>
<keyword evidence="6 15" id="KW-0812">Transmembrane</keyword>
<proteinExistence type="inferred from homology"/>
<comment type="similarity">
    <text evidence="2">Belongs to the cation transport ATPase (P-type) (TC 3.A.3) family. Type IIA subfamily.</text>
</comment>
<keyword evidence="7" id="KW-0547">Nucleotide-binding</keyword>
<dbReference type="SUPFAM" id="SSF81665">
    <property type="entry name" value="Calcium ATPase, transmembrane domain M"/>
    <property type="match status" value="1"/>
</dbReference>
<evidence type="ECO:0000256" key="2">
    <source>
        <dbReference type="ARBA" id="ARBA00005675"/>
    </source>
</evidence>
<dbReference type="PROSITE" id="PS00154">
    <property type="entry name" value="ATPASE_E1_E2"/>
    <property type="match status" value="1"/>
</dbReference>
<keyword evidence="13 15" id="KW-0472">Membrane</keyword>
<comment type="caution">
    <text evidence="17">The sequence shown here is derived from an EMBL/GenBank/DDBJ whole genome shotgun (WGS) entry which is preliminary data.</text>
</comment>
<dbReference type="Gene3D" id="3.40.1110.10">
    <property type="entry name" value="Calcium-transporting ATPase, cytoplasmic domain N"/>
    <property type="match status" value="2"/>
</dbReference>
<sequence length="1580" mass="174148">MYFYDEVLQVSVDERKVRWLPGRVRIQLAGLKGSHLAAETLKKRLESHPGIRSVHLCPRTGRALIHYCTRQMTGEAIFQLLMSVEDEWLREEMDASHKTGKPASQTDTDPGTEPAASPAPAATPALVEAAATREMRHPLPVIPERFRRLPKISPYDPDRGKTTDRPPLPLILTLGGLTGLAVKQAWMGKSALARSPLPFYLSGALSVMTGYPFLRRGIRKLTQKRGISSDLVLGAGALALALVRENLVVLAGLGILQFIDWKHRRMAGETDDNEEEYIDPEIRRYAEKSSRFGSLLAGATLALTRDPMRGLAVLLASNPRTATVSCIPAWKRAEWTVKKAGWEIPDQGSLPRLAHTRTVLFEDDTLLFRSRDPKVYCITDGSETEEKVWRQAASLLKKSDHDWKLKILEKAGESGRTIRTAFQMQESNSGVSGQINQQEFRLGSLEQLEKSGVQCENLRLNARRLLRKGNRVELLARKTGKEFRVIALFYQKQEQLNPDLVPLLRELQERKVELGVLRLRSVSEQTLVSHGLDPRWASLKRKTIQHKIREEDKQNRETLLVCSDRPESLAISLIHEGVPWIHINRLSGLLPALKLAVETQEKVSSHFRFSRLWNMIGTVLALPFRMSALTINLIADALSLFFISRVSREPLPFLRTHKEEVQALKEVSATAESALPSSDQAPEWHSLTAREVLHRLQVDQKQGLDLNRVKERRERFGSNRLQTRKPTPWMVTYLEQFKEFSTLLLLGTTTLSFLTGDLFHGIAMSVILLANAAVGAIQERKAEKVVERLNEYQPPVCRVVRGGKTADVSGDELVPGDVVHLEAGDRVPADLRLLLSWDLEVNESILTGESASVLKNPEPVDPDCPLSDRTNMLFMGTNVNRGKGIGVVVNTGPRTEMGRLVSFTKKEKQVTPLQERVTSISKTFVKGALMVAGVVFAAGFIRGVPIAQMVGTSVALAASAIPEGLPVTVTIALSAGIFRMAKKSVLIRRLSALETLGRTTVVCSDKTGTLTQNEMTVKKVLTVEGEWHVEGNGYQPDGEIRTPDGKKADALSQPELTRLLDAALLCNNSELTEQEGHRIVKGDPTEGALITLAEKAGIKHHPDTWERVHEIPFDSSHGRMSVVCQEHKKNCYLFTKGSTEAVLERCAAYQVNGDVLPLTDEVKKRIQQRNESLASQAMRVLSFAYAKRDETISKEDRDLIFLGMVGMIDPPKPGVAESIQHAKNMGVRPVMITGDHPLTANAIAHQIGLGNGETHAVTGKDLDQMSDEELEREISRVHIFARVTPQHKLRIVEAYRKQGHVVAMTGDGVNDVPAIQQADVGIAMGKTGTEVTKESADMVLVNDGFASIVEGVKEGRTIIGNIRKALGCLLTGNLAEILVTGIAVIAGLPIPLIPIQILLMNLMTDALPAMVLAVNPGQRNQATEEKDIVDRDLYRKVITRGTLLGVGSLGLFIAHLVKGAPLLTAQTVAFATLVLGQMFQTLSWRQEGSSAQENREAIGDGFKDRFLAGAMGISVLTLLAVMYVPPLSRILQTTPIALRSWGPILLVSGLVSKVSDPLLAFMKGLERAQVAKERALPVTA</sequence>
<dbReference type="GO" id="GO:0005391">
    <property type="term" value="F:P-type sodium:potassium-exchanging transporter activity"/>
    <property type="evidence" value="ECO:0007669"/>
    <property type="project" value="TreeGrafter"/>
</dbReference>
<dbReference type="SFLD" id="SFLDS00003">
    <property type="entry name" value="Haloacid_Dehalogenase"/>
    <property type="match status" value="1"/>
</dbReference>
<dbReference type="InterPro" id="IPR008250">
    <property type="entry name" value="ATPase_P-typ_transduc_dom_A_sf"/>
</dbReference>
<dbReference type="InterPro" id="IPR004014">
    <property type="entry name" value="ATPase_P-typ_cation-transptr_N"/>
</dbReference>
<evidence type="ECO:0000256" key="9">
    <source>
        <dbReference type="ARBA" id="ARBA00022842"/>
    </source>
</evidence>
<dbReference type="NCBIfam" id="TIGR01494">
    <property type="entry name" value="ATPase_P-type"/>
    <property type="match status" value="2"/>
</dbReference>
<dbReference type="PANTHER" id="PTHR43294">
    <property type="entry name" value="SODIUM/POTASSIUM-TRANSPORTING ATPASE SUBUNIT ALPHA"/>
    <property type="match status" value="1"/>
</dbReference>
<evidence type="ECO:0000256" key="5">
    <source>
        <dbReference type="ARBA" id="ARBA00022553"/>
    </source>
</evidence>
<evidence type="ECO:0000256" key="11">
    <source>
        <dbReference type="ARBA" id="ARBA00022989"/>
    </source>
</evidence>
<dbReference type="Proteomes" id="UP000244240">
    <property type="component" value="Unassembled WGS sequence"/>
</dbReference>
<feature type="transmembrane region" description="Helical" evidence="15">
    <location>
        <begin position="1437"/>
        <end position="1457"/>
    </location>
</feature>
<dbReference type="InterPro" id="IPR001757">
    <property type="entry name" value="P_typ_ATPase"/>
</dbReference>
<keyword evidence="9" id="KW-0460">Magnesium</keyword>
<evidence type="ECO:0000256" key="4">
    <source>
        <dbReference type="ARBA" id="ARBA00022475"/>
    </source>
</evidence>
<dbReference type="GO" id="GO:1990573">
    <property type="term" value="P:potassium ion import across plasma membrane"/>
    <property type="evidence" value="ECO:0007669"/>
    <property type="project" value="TreeGrafter"/>
</dbReference>
<dbReference type="InterPro" id="IPR036412">
    <property type="entry name" value="HAD-like_sf"/>
</dbReference>
<dbReference type="SFLD" id="SFLDG00002">
    <property type="entry name" value="C1.7:_P-type_atpase_like"/>
    <property type="match status" value="1"/>
</dbReference>
<dbReference type="InterPro" id="IPR050510">
    <property type="entry name" value="Cation_transp_ATPase_P-type"/>
</dbReference>
<feature type="transmembrane region" description="Helical" evidence="15">
    <location>
        <begin position="1393"/>
        <end position="1416"/>
    </location>
</feature>
<evidence type="ECO:0000256" key="13">
    <source>
        <dbReference type="ARBA" id="ARBA00023136"/>
    </source>
</evidence>
<keyword evidence="12" id="KW-0406">Ion transport</keyword>
<dbReference type="GO" id="GO:0030007">
    <property type="term" value="P:intracellular potassium ion homeostasis"/>
    <property type="evidence" value="ECO:0007669"/>
    <property type="project" value="TreeGrafter"/>
</dbReference>
<dbReference type="InterPro" id="IPR044492">
    <property type="entry name" value="P_typ_ATPase_HD_dom"/>
</dbReference>
<dbReference type="InterPro" id="IPR023214">
    <property type="entry name" value="HAD_sf"/>
</dbReference>
<dbReference type="GO" id="GO:0016887">
    <property type="term" value="F:ATP hydrolysis activity"/>
    <property type="evidence" value="ECO:0007669"/>
    <property type="project" value="InterPro"/>
</dbReference>
<dbReference type="InterPro" id="IPR023298">
    <property type="entry name" value="ATPase_P-typ_TM_dom_sf"/>
</dbReference>
<evidence type="ECO:0000259" key="16">
    <source>
        <dbReference type="SMART" id="SM00831"/>
    </source>
</evidence>
<dbReference type="GO" id="GO:0005524">
    <property type="term" value="F:ATP binding"/>
    <property type="evidence" value="ECO:0007669"/>
    <property type="project" value="UniProtKB-KW"/>
</dbReference>
<dbReference type="InterPro" id="IPR006068">
    <property type="entry name" value="ATPase_P-typ_cation-transptr_C"/>
</dbReference>
<dbReference type="FunFam" id="2.70.150.10:FF:000160">
    <property type="entry name" value="Sarcoplasmic/endoplasmic reticulum calcium ATPase 1"/>
    <property type="match status" value="1"/>
</dbReference>
<evidence type="ECO:0000256" key="14">
    <source>
        <dbReference type="SAM" id="MobiDB-lite"/>
    </source>
</evidence>
<dbReference type="Pfam" id="PF13246">
    <property type="entry name" value="Cation_ATPase"/>
    <property type="match status" value="1"/>
</dbReference>
<evidence type="ECO:0000313" key="18">
    <source>
        <dbReference type="Proteomes" id="UP000244240"/>
    </source>
</evidence>
<keyword evidence="5" id="KW-0597">Phosphoprotein</keyword>
<organism evidence="17 18">
    <name type="scientific">Melghirimyces profundicolus</name>
    <dbReference type="NCBI Taxonomy" id="1242148"/>
    <lineage>
        <taxon>Bacteria</taxon>
        <taxon>Bacillati</taxon>
        <taxon>Bacillota</taxon>
        <taxon>Bacilli</taxon>
        <taxon>Bacillales</taxon>
        <taxon>Thermoactinomycetaceae</taxon>
        <taxon>Melghirimyces</taxon>
    </lineage>
</organism>
<dbReference type="SUPFAM" id="SSF56784">
    <property type="entry name" value="HAD-like"/>
    <property type="match status" value="1"/>
</dbReference>
<dbReference type="SUPFAM" id="SSF81660">
    <property type="entry name" value="Metal cation-transporting ATPase, ATP-binding domain N"/>
    <property type="match status" value="1"/>
</dbReference>
<dbReference type="Pfam" id="PF00122">
    <property type="entry name" value="E1-E2_ATPase"/>
    <property type="match status" value="1"/>
</dbReference>
<dbReference type="GO" id="GO:1902600">
    <property type="term" value="P:proton transmembrane transport"/>
    <property type="evidence" value="ECO:0007669"/>
    <property type="project" value="TreeGrafter"/>
</dbReference>
<keyword evidence="4" id="KW-1003">Cell membrane</keyword>
<dbReference type="EMBL" id="QBKR01000011">
    <property type="protein sequence ID" value="PTX59655.1"/>
    <property type="molecule type" value="Genomic_DNA"/>
</dbReference>
<feature type="compositionally biased region" description="Low complexity" evidence="14">
    <location>
        <begin position="114"/>
        <end position="124"/>
    </location>
</feature>
<keyword evidence="8" id="KW-0067">ATP-binding</keyword>
<dbReference type="PRINTS" id="PR00119">
    <property type="entry name" value="CATATPASE"/>
</dbReference>
<evidence type="ECO:0000256" key="10">
    <source>
        <dbReference type="ARBA" id="ARBA00022967"/>
    </source>
</evidence>
<keyword evidence="11 15" id="KW-1133">Transmembrane helix</keyword>
<dbReference type="PRINTS" id="PR00120">
    <property type="entry name" value="HATPASE"/>
</dbReference>
<dbReference type="Pfam" id="PF00690">
    <property type="entry name" value="Cation_ATPase_N"/>
    <property type="match status" value="1"/>
</dbReference>
<dbReference type="Gene3D" id="3.40.50.1000">
    <property type="entry name" value="HAD superfamily/HAD-like"/>
    <property type="match status" value="2"/>
</dbReference>
<protein>
    <submittedName>
        <fullName evidence="17">P-type E1-E2 ATPase</fullName>
    </submittedName>
</protein>
<dbReference type="GO" id="GO:0005886">
    <property type="term" value="C:plasma membrane"/>
    <property type="evidence" value="ECO:0007669"/>
    <property type="project" value="UniProtKB-SubCell"/>
</dbReference>
<evidence type="ECO:0000256" key="12">
    <source>
        <dbReference type="ARBA" id="ARBA00023065"/>
    </source>
</evidence>
<reference evidence="17 18" key="1">
    <citation type="submission" date="2018-04" db="EMBL/GenBank/DDBJ databases">
        <title>Genomic Encyclopedia of Archaeal and Bacterial Type Strains, Phase II (KMG-II): from individual species to whole genera.</title>
        <authorList>
            <person name="Goeker M."/>
        </authorList>
    </citation>
    <scope>NUCLEOTIDE SEQUENCE [LARGE SCALE GENOMIC DNA]</scope>
    <source>
        <strain evidence="17 18">DSM 45787</strain>
    </source>
</reference>
<evidence type="ECO:0000256" key="15">
    <source>
        <dbReference type="SAM" id="Phobius"/>
    </source>
</evidence>
<feature type="transmembrane region" description="Helical" evidence="15">
    <location>
        <begin position="758"/>
        <end position="777"/>
    </location>
</feature>
<name>A0A2T6BU86_9BACL</name>
<accession>A0A2T6BU86</accession>
<dbReference type="GO" id="GO:0036376">
    <property type="term" value="P:sodium ion export across plasma membrane"/>
    <property type="evidence" value="ECO:0007669"/>
    <property type="project" value="TreeGrafter"/>
</dbReference>
<dbReference type="Pfam" id="PF00689">
    <property type="entry name" value="Cation_ATPase_C"/>
    <property type="match status" value="1"/>
</dbReference>
<dbReference type="SFLD" id="SFLDF00027">
    <property type="entry name" value="p-type_atpase"/>
    <property type="match status" value="1"/>
</dbReference>
<keyword evidence="18" id="KW-1185">Reference proteome</keyword>
<dbReference type="Gene3D" id="1.20.1110.10">
    <property type="entry name" value="Calcium-transporting ATPase, transmembrane domain"/>
    <property type="match status" value="1"/>
</dbReference>
<dbReference type="GO" id="GO:0006883">
    <property type="term" value="P:intracellular sodium ion homeostasis"/>
    <property type="evidence" value="ECO:0007669"/>
    <property type="project" value="TreeGrafter"/>
</dbReference>
<dbReference type="PANTHER" id="PTHR43294:SF21">
    <property type="entry name" value="CATION TRANSPORTING ATPASE"/>
    <property type="match status" value="1"/>
</dbReference>
<dbReference type="InterPro" id="IPR023299">
    <property type="entry name" value="ATPase_P-typ_cyto_dom_N"/>
</dbReference>
<dbReference type="InterPro" id="IPR059000">
    <property type="entry name" value="ATPase_P-type_domA"/>
</dbReference>
<feature type="transmembrane region" description="Helical" evidence="15">
    <location>
        <begin position="1505"/>
        <end position="1524"/>
    </location>
</feature>
<feature type="domain" description="Cation-transporting P-type ATPase N-terminal" evidence="16">
    <location>
        <begin position="683"/>
        <end position="757"/>
    </location>
</feature>
<evidence type="ECO:0000256" key="1">
    <source>
        <dbReference type="ARBA" id="ARBA00004651"/>
    </source>
</evidence>
<evidence type="ECO:0000256" key="6">
    <source>
        <dbReference type="ARBA" id="ARBA00022692"/>
    </source>
</evidence>